<dbReference type="Proteomes" id="UP000601108">
    <property type="component" value="Unassembled WGS sequence"/>
</dbReference>
<keyword evidence="2" id="KW-1185">Reference proteome</keyword>
<accession>A0A918JWG1</accession>
<reference evidence="1 2" key="1">
    <citation type="journal article" date="2014" name="Int. J. Syst. Evol. Microbiol.">
        <title>Complete genome sequence of Corynebacterium casei LMG S-19264T (=DSM 44701T), isolated from a smear-ripened cheese.</title>
        <authorList>
            <consortium name="US DOE Joint Genome Institute (JGI-PGF)"/>
            <person name="Walter F."/>
            <person name="Albersmeier A."/>
            <person name="Kalinowski J."/>
            <person name="Ruckert C."/>
        </authorList>
    </citation>
    <scope>NUCLEOTIDE SEQUENCE [LARGE SCALE GENOMIC DNA]</scope>
    <source>
        <strain evidence="1 2">KCTC 12285</strain>
    </source>
</reference>
<proteinExistence type="predicted"/>
<organism evidence="1 2">
    <name type="scientific">Aquimarina muelleri</name>
    <dbReference type="NCBI Taxonomy" id="279356"/>
    <lineage>
        <taxon>Bacteria</taxon>
        <taxon>Pseudomonadati</taxon>
        <taxon>Bacteroidota</taxon>
        <taxon>Flavobacteriia</taxon>
        <taxon>Flavobacteriales</taxon>
        <taxon>Flavobacteriaceae</taxon>
        <taxon>Aquimarina</taxon>
    </lineage>
</organism>
<gene>
    <name evidence="1" type="ORF">GCM10007384_26170</name>
</gene>
<name>A0A918JWG1_9FLAO</name>
<evidence type="ECO:0000313" key="2">
    <source>
        <dbReference type="Proteomes" id="UP000601108"/>
    </source>
</evidence>
<protein>
    <submittedName>
        <fullName evidence="1">Uncharacterized protein</fullName>
    </submittedName>
</protein>
<dbReference type="RefSeq" id="WP_027412442.1">
    <property type="nucleotide sequence ID" value="NZ_BMWS01000017.1"/>
</dbReference>
<evidence type="ECO:0000313" key="1">
    <source>
        <dbReference type="EMBL" id="GGX23709.1"/>
    </source>
</evidence>
<comment type="caution">
    <text evidence="1">The sequence shown here is derived from an EMBL/GenBank/DDBJ whole genome shotgun (WGS) entry which is preliminary data.</text>
</comment>
<dbReference type="AlphaFoldDB" id="A0A918JWG1"/>
<sequence length="98" mass="12005">MLKRIIKRIRRHKYFLEKFNKGELSEKEYEKVLLEEIHYIQGDFEEKLSLEILEQEEKLFIVFLKVRDIALKKKIDKTTLKNMILSEINRTMIDKHLL</sequence>
<dbReference type="EMBL" id="BMWS01000017">
    <property type="protein sequence ID" value="GGX23709.1"/>
    <property type="molecule type" value="Genomic_DNA"/>
</dbReference>